<dbReference type="EMBL" id="MHCX01000055">
    <property type="protein sequence ID" value="OGY28311.1"/>
    <property type="molecule type" value="Genomic_DNA"/>
</dbReference>
<evidence type="ECO:0000313" key="1">
    <source>
        <dbReference type="EMBL" id="OGY28311.1"/>
    </source>
</evidence>
<protein>
    <submittedName>
        <fullName evidence="1">Uncharacterized protein</fullName>
    </submittedName>
</protein>
<comment type="caution">
    <text evidence="1">The sequence shown here is derived from an EMBL/GenBank/DDBJ whole genome shotgun (WGS) entry which is preliminary data.</text>
</comment>
<accession>A0A1G1WL35</accession>
<sequence>MDKTNLQVPISKELRNKAEKVALKQGFSSLQETVRIFLNKYASGNIAVSFEDQPVQLSPAAIKRYQKMDHDIESGKTKLKSFDSVEDLMNDLNS</sequence>
<reference evidence="1 2" key="1">
    <citation type="journal article" date="2016" name="Nat. Commun.">
        <title>Thousands of microbial genomes shed light on interconnected biogeochemical processes in an aquifer system.</title>
        <authorList>
            <person name="Anantharaman K."/>
            <person name="Brown C.T."/>
            <person name="Hug L.A."/>
            <person name="Sharon I."/>
            <person name="Castelle C.J."/>
            <person name="Probst A.J."/>
            <person name="Thomas B.C."/>
            <person name="Singh A."/>
            <person name="Wilkins M.J."/>
            <person name="Karaoz U."/>
            <person name="Brodie E.L."/>
            <person name="Williams K.H."/>
            <person name="Hubbard S.S."/>
            <person name="Banfield J.F."/>
        </authorList>
    </citation>
    <scope>NUCLEOTIDE SEQUENCE [LARGE SCALE GENOMIC DNA]</scope>
</reference>
<proteinExistence type="predicted"/>
<gene>
    <name evidence="1" type="ORF">A3J50_02095</name>
</gene>
<organism evidence="1 2">
    <name type="scientific">Candidatus Woykebacteria bacterium RIFCSPHIGHO2_02_FULL_43_16b</name>
    <dbReference type="NCBI Taxonomy" id="1802601"/>
    <lineage>
        <taxon>Bacteria</taxon>
        <taxon>Candidatus Woykeibacteriota</taxon>
    </lineage>
</organism>
<dbReference type="Proteomes" id="UP000177821">
    <property type="component" value="Unassembled WGS sequence"/>
</dbReference>
<name>A0A1G1WL35_9BACT</name>
<dbReference type="AlphaFoldDB" id="A0A1G1WL35"/>
<evidence type="ECO:0000313" key="2">
    <source>
        <dbReference type="Proteomes" id="UP000177821"/>
    </source>
</evidence>